<name>A0AA88AN97_FICCA</name>
<gene>
    <name evidence="1" type="ORF">TIFTF001_025655</name>
</gene>
<dbReference type="PANTHER" id="PTHR43235:SF1">
    <property type="entry name" value="GLUTAMINE AMIDOTRANSFERASE PB2B2.05-RELATED"/>
    <property type="match status" value="1"/>
</dbReference>
<dbReference type="PANTHER" id="PTHR43235">
    <property type="entry name" value="GLUTAMINE AMIDOTRANSFERASE PB2B2.05-RELATED"/>
    <property type="match status" value="1"/>
</dbReference>
<evidence type="ECO:0000313" key="2">
    <source>
        <dbReference type="Proteomes" id="UP001187192"/>
    </source>
</evidence>
<proteinExistence type="predicted"/>
<reference evidence="1" key="1">
    <citation type="submission" date="2023-07" db="EMBL/GenBank/DDBJ databases">
        <title>draft genome sequence of fig (Ficus carica).</title>
        <authorList>
            <person name="Takahashi T."/>
            <person name="Nishimura K."/>
        </authorList>
    </citation>
    <scope>NUCLEOTIDE SEQUENCE</scope>
</reference>
<dbReference type="AlphaFoldDB" id="A0AA88AN97"/>
<comment type="caution">
    <text evidence="1">The sequence shown here is derived from an EMBL/GenBank/DDBJ whole genome shotgun (WGS) entry which is preliminary data.</text>
</comment>
<evidence type="ECO:0000313" key="1">
    <source>
        <dbReference type="EMBL" id="GMN56537.1"/>
    </source>
</evidence>
<dbReference type="InterPro" id="IPR044668">
    <property type="entry name" value="PuuD-like"/>
</dbReference>
<dbReference type="GO" id="GO:0005829">
    <property type="term" value="C:cytosol"/>
    <property type="evidence" value="ECO:0007669"/>
    <property type="project" value="TreeGrafter"/>
</dbReference>
<sequence length="211" mass="23848">MRGSLKPFHGVLLCEGEDIDPSLCNDSKSSNNSLSPQELEEVRKLHAGDSTIDKEKDLIELKLVELQFHPERVRKPHSDDFDYPGCSLVYEEFVKAVIAHHKKANSLAFVPRPPKIDAIKLEKEKAFTGSISISKEIYKSCQWMHSPNKELGLKAKAGFFGSRGVVLSSQQETRLMQMSTTVRNSNLARFKLKETEQVMARDSMRKMLSVV</sequence>
<keyword evidence="2" id="KW-1185">Reference proteome</keyword>
<accession>A0AA88AN97</accession>
<protein>
    <submittedName>
        <fullName evidence="1">Uncharacterized protein</fullName>
    </submittedName>
</protein>
<dbReference type="Proteomes" id="UP001187192">
    <property type="component" value="Unassembled WGS sequence"/>
</dbReference>
<dbReference type="EMBL" id="BTGU01000064">
    <property type="protein sequence ID" value="GMN56537.1"/>
    <property type="molecule type" value="Genomic_DNA"/>
</dbReference>
<organism evidence="1 2">
    <name type="scientific">Ficus carica</name>
    <name type="common">Common fig</name>
    <dbReference type="NCBI Taxonomy" id="3494"/>
    <lineage>
        <taxon>Eukaryota</taxon>
        <taxon>Viridiplantae</taxon>
        <taxon>Streptophyta</taxon>
        <taxon>Embryophyta</taxon>
        <taxon>Tracheophyta</taxon>
        <taxon>Spermatophyta</taxon>
        <taxon>Magnoliopsida</taxon>
        <taxon>eudicotyledons</taxon>
        <taxon>Gunneridae</taxon>
        <taxon>Pentapetalae</taxon>
        <taxon>rosids</taxon>
        <taxon>fabids</taxon>
        <taxon>Rosales</taxon>
        <taxon>Moraceae</taxon>
        <taxon>Ficeae</taxon>
        <taxon>Ficus</taxon>
    </lineage>
</organism>
<dbReference type="GO" id="GO:0016811">
    <property type="term" value="F:hydrolase activity, acting on carbon-nitrogen (but not peptide) bonds, in linear amides"/>
    <property type="evidence" value="ECO:0007669"/>
    <property type="project" value="InterPro"/>
</dbReference>